<dbReference type="OrthoDB" id="10263206at2759"/>
<dbReference type="Gene3D" id="1.10.472.80">
    <property type="entry name" value="Ypt/Rab-GAP domain of gyp1p, domain 3"/>
    <property type="match status" value="1"/>
</dbReference>
<dbReference type="GO" id="GO:0005096">
    <property type="term" value="F:GTPase activator activity"/>
    <property type="evidence" value="ECO:0007669"/>
    <property type="project" value="TreeGrafter"/>
</dbReference>
<dbReference type="AlphaFoldDB" id="A0A427YAQ3"/>
<evidence type="ECO:0000256" key="1">
    <source>
        <dbReference type="ARBA" id="ARBA00004245"/>
    </source>
</evidence>
<organism evidence="7 8">
    <name type="scientific">Apiotrichum porosum</name>
    <dbReference type="NCBI Taxonomy" id="105984"/>
    <lineage>
        <taxon>Eukaryota</taxon>
        <taxon>Fungi</taxon>
        <taxon>Dikarya</taxon>
        <taxon>Basidiomycota</taxon>
        <taxon>Agaricomycotina</taxon>
        <taxon>Tremellomycetes</taxon>
        <taxon>Trichosporonales</taxon>
        <taxon>Trichosporonaceae</taxon>
        <taxon>Apiotrichum</taxon>
    </lineage>
</organism>
<dbReference type="Proteomes" id="UP000279236">
    <property type="component" value="Unassembled WGS sequence"/>
</dbReference>
<keyword evidence="2" id="KW-0963">Cytoplasm</keyword>
<dbReference type="Gene3D" id="1.10.8.270">
    <property type="entry name" value="putative rabgap domain of human tbc1 domain family member 14 like domains"/>
    <property type="match status" value="1"/>
</dbReference>
<keyword evidence="8" id="KW-1185">Reference proteome</keyword>
<evidence type="ECO:0000256" key="3">
    <source>
        <dbReference type="ARBA" id="ARBA00023212"/>
    </source>
</evidence>
<name>A0A427YAQ3_9TREE</name>
<evidence type="ECO:0000256" key="2">
    <source>
        <dbReference type="ARBA" id="ARBA00022490"/>
    </source>
</evidence>
<evidence type="ECO:0000313" key="8">
    <source>
        <dbReference type="Proteomes" id="UP000279236"/>
    </source>
</evidence>
<evidence type="ECO:0000259" key="6">
    <source>
        <dbReference type="PROSITE" id="PS50086"/>
    </source>
</evidence>
<dbReference type="FunFam" id="1.10.8.270:FF:000035">
    <property type="entry name" value="Cell cycle arrest protein BUB2"/>
    <property type="match status" value="1"/>
</dbReference>
<protein>
    <recommendedName>
        <fullName evidence="6">Rab-GAP TBC domain-containing protein</fullName>
    </recommendedName>
</protein>
<dbReference type="Pfam" id="PF00566">
    <property type="entry name" value="RabGAP-TBC"/>
    <property type="match status" value="1"/>
</dbReference>
<sequence length="300" mass="34114">MPPSSQKEVYDQLATLLAPPTAFPAGRYRPSSDVSDGLKRVRRIILTEGIPEVDGRPSLRPRIWKLMLKVDHLSAEDYLRYVAMGPSGASEKIRDDTFRTLKTDELFKGRVKNEMLVRLLEAFEWKHIGMNALAAPFLYTMPTQLEAFACFSRLIERWLPEYVQTDLRGVHRGVEILDRCLRIVDPELYEHLMGRGLEANLYAFASVLTLCTCTPPLDEVLKLWDFLLAFGVHLNVLCVIAQLLLIREKLMESQSPMKVLRQFPPLQARAVIGVTVALVKDIPEDLYRELVAHPSHANPP</sequence>
<dbReference type="FunFam" id="1.10.472.80:FF:000026">
    <property type="entry name" value="Mitotic check point protein (Bub2)"/>
    <property type="match status" value="1"/>
</dbReference>
<keyword evidence="4" id="KW-0131">Cell cycle</keyword>
<dbReference type="STRING" id="105984.A0A427YAQ3"/>
<keyword evidence="3" id="KW-0206">Cytoskeleton</keyword>
<proteinExistence type="inferred from homology"/>
<dbReference type="PROSITE" id="PS50086">
    <property type="entry name" value="TBC_RABGAP"/>
    <property type="match status" value="1"/>
</dbReference>
<dbReference type="EMBL" id="RSCE01000001">
    <property type="protein sequence ID" value="RSH88105.1"/>
    <property type="molecule type" value="Genomic_DNA"/>
</dbReference>
<evidence type="ECO:0000313" key="7">
    <source>
        <dbReference type="EMBL" id="RSH88105.1"/>
    </source>
</evidence>
<dbReference type="PANTHER" id="PTHR22957">
    <property type="entry name" value="TBC1 DOMAIN FAMILY MEMBER GTPASE-ACTIVATING PROTEIN"/>
    <property type="match status" value="1"/>
</dbReference>
<dbReference type="InterPro" id="IPR000195">
    <property type="entry name" value="Rab-GAP-TBC_dom"/>
</dbReference>
<dbReference type="InterPro" id="IPR035969">
    <property type="entry name" value="Rab-GAP_TBC_sf"/>
</dbReference>
<dbReference type="SUPFAM" id="SSF47923">
    <property type="entry name" value="Ypt/Rab-GAP domain of gyp1p"/>
    <property type="match status" value="2"/>
</dbReference>
<reference evidence="7 8" key="1">
    <citation type="submission" date="2018-11" db="EMBL/GenBank/DDBJ databases">
        <title>Genome sequence of Apiotrichum porosum DSM 27194.</title>
        <authorList>
            <person name="Aliyu H."/>
            <person name="Gorte O."/>
            <person name="Ochsenreither K."/>
        </authorList>
    </citation>
    <scope>NUCLEOTIDE SEQUENCE [LARGE SCALE GENOMIC DNA]</scope>
    <source>
        <strain evidence="7 8">DSM 27194</strain>
    </source>
</reference>
<dbReference type="RefSeq" id="XP_028480313.1">
    <property type="nucleotide sequence ID" value="XM_028616456.1"/>
</dbReference>
<evidence type="ECO:0000256" key="4">
    <source>
        <dbReference type="ARBA" id="ARBA00023306"/>
    </source>
</evidence>
<feature type="domain" description="Rab-GAP TBC" evidence="6">
    <location>
        <begin position="54"/>
        <end position="231"/>
    </location>
</feature>
<dbReference type="GeneID" id="39585175"/>
<accession>A0A427YAQ3</accession>
<comment type="subcellular location">
    <subcellularLocation>
        <location evidence="1">Cytoplasm</location>
        <location evidence="1">Cytoskeleton</location>
    </subcellularLocation>
</comment>
<evidence type="ECO:0000256" key="5">
    <source>
        <dbReference type="ARBA" id="ARBA00061049"/>
    </source>
</evidence>
<comment type="caution">
    <text evidence="7">The sequence shown here is derived from an EMBL/GenBank/DDBJ whole genome shotgun (WGS) entry which is preliminary data.</text>
</comment>
<gene>
    <name evidence="7" type="ORF">EHS24_000632</name>
</gene>
<dbReference type="GO" id="GO:1990334">
    <property type="term" value="C:Bfa1-Bub2 complex"/>
    <property type="evidence" value="ECO:0007669"/>
    <property type="project" value="UniProtKB-ARBA"/>
</dbReference>
<dbReference type="PANTHER" id="PTHR22957:SF263">
    <property type="entry name" value="MITOTIC CHECK POINT PROTEIN BUB2"/>
    <property type="match status" value="1"/>
</dbReference>
<comment type="similarity">
    <text evidence="5">Belongs to the BUB2 family.</text>
</comment>
<dbReference type="SMART" id="SM00164">
    <property type="entry name" value="TBC"/>
    <property type="match status" value="1"/>
</dbReference>
<dbReference type="GO" id="GO:0010948">
    <property type="term" value="P:negative regulation of cell cycle process"/>
    <property type="evidence" value="ECO:0007669"/>
    <property type="project" value="UniProtKB-ARBA"/>
</dbReference>